<dbReference type="PANTHER" id="PTHR43053:SF3">
    <property type="entry name" value="ALPHA-GALACTOSIDASE C-RELATED"/>
    <property type="match status" value="1"/>
</dbReference>
<keyword evidence="1" id="KW-0378">Hydrolase</keyword>
<dbReference type="SUPFAM" id="SSF51445">
    <property type="entry name" value="(Trans)glycosidases"/>
    <property type="match status" value="1"/>
</dbReference>
<dbReference type="AlphaFoldDB" id="A0A0W1AXS1"/>
<evidence type="ECO:0000313" key="3">
    <source>
        <dbReference type="EMBL" id="KTD86129.1"/>
    </source>
</evidence>
<evidence type="ECO:0000256" key="1">
    <source>
        <dbReference type="ARBA" id="ARBA00022801"/>
    </source>
</evidence>
<reference evidence="3 4" key="1">
    <citation type="journal article" date="2015" name="Int. Biodeterior. Biodegradation">
        <title>Physiological and genetic screening methods for the isolation of methyl tert-butyl ether-degrading bacteria for bioremediation purposes.</title>
        <authorList>
            <person name="Guisado I.M."/>
            <person name="Purswani J."/>
            <person name="Gonzalez Lopez J."/>
            <person name="Pozo C."/>
        </authorList>
    </citation>
    <scope>NUCLEOTIDE SEQUENCE [LARGE SCALE GENOMIC DNA]</scope>
    <source>
        <strain evidence="3 4">SH7</strain>
    </source>
</reference>
<organism evidence="3 4">
    <name type="scientific">Paenibacillus etheri</name>
    <dbReference type="NCBI Taxonomy" id="1306852"/>
    <lineage>
        <taxon>Bacteria</taxon>
        <taxon>Bacillati</taxon>
        <taxon>Bacillota</taxon>
        <taxon>Bacilli</taxon>
        <taxon>Bacillales</taxon>
        <taxon>Paenibacillaceae</taxon>
        <taxon>Paenibacillus</taxon>
    </lineage>
</organism>
<dbReference type="Proteomes" id="UP000054709">
    <property type="component" value="Unassembled WGS sequence"/>
</dbReference>
<dbReference type="InterPro" id="IPR017853">
    <property type="entry name" value="GH"/>
</dbReference>
<dbReference type="OrthoDB" id="9807519at2"/>
<dbReference type="RefSeq" id="WP_060624035.1">
    <property type="nucleotide sequence ID" value="NZ_LCZJ02000023.1"/>
</dbReference>
<name>A0A0W1AXS1_9BACL</name>
<dbReference type="InterPro" id="IPR050985">
    <property type="entry name" value="Alpha-glycosidase_related"/>
</dbReference>
<sequence length="616" mass="70999">MKESYAITVSLGSGKEIKFDNLSFGETYDFDNEYLNMSIGKNEENDIVVSTKDNFDWIKKIRYRFTLEMRNYSKVIAPDSGRWFLRYMSLIDFWRNSRQFTSNIGDIKIPLFMFLKNDGSVGNAVGVIGNNIETQFIIIEPESNRALNVHTGNIILDIVRGNDKYPIKSSVYSEKVFHYTSNVGESRPWLLVQRDFSDQQRQKYTIKEQYLEKALEPMWCSWVDWDSKDINTEMLLSNIKSGIELGINNFIIDDGWYGNGLDSDYSIDMNIGDWEPDPQKIPDMNLLVARAHDIGARLIIWCAPHAVALKSKAYLENKNYLIADANGEPYLNDPQYYSYCFQSPEGREIMAEICLKLMDKWGFDGAKYDLFNWVPDIECQNPNHNHDTHSMIQGLEKTFARIEEKTKSKKLDYIVELKQNYGTLFNMRYGNLMRAGDAPFDLETNYQRTLHIQSYTPFALNDYQSFTVNDTKEDVACTIIKMLAAGVPAYGVNFSKLSEEIKKVIKYYNSFYKENLETFKNFRIPLNPANTSMLVEGTDKRFVFLLPPINIVDIVGNDVVVFNGSYRDTIIINNTVPTNYNVIVKDCFGNKVNRITIINQLEELNVPIGGSITIEH</sequence>
<evidence type="ECO:0008006" key="5">
    <source>
        <dbReference type="Google" id="ProtNLM"/>
    </source>
</evidence>
<dbReference type="Gene3D" id="3.20.20.70">
    <property type="entry name" value="Aldolase class I"/>
    <property type="match status" value="1"/>
</dbReference>
<keyword evidence="2" id="KW-0326">Glycosidase</keyword>
<dbReference type="EMBL" id="LCZJ02000023">
    <property type="protein sequence ID" value="KTD86129.1"/>
    <property type="molecule type" value="Genomic_DNA"/>
</dbReference>
<comment type="caution">
    <text evidence="3">The sequence shown here is derived from an EMBL/GenBank/DDBJ whole genome shotgun (WGS) entry which is preliminary data.</text>
</comment>
<keyword evidence="4" id="KW-1185">Reference proteome</keyword>
<dbReference type="InterPro" id="IPR013785">
    <property type="entry name" value="Aldolase_TIM"/>
</dbReference>
<protein>
    <recommendedName>
        <fullName evidence="5">Alpha-galactosidase</fullName>
    </recommendedName>
</protein>
<evidence type="ECO:0000256" key="2">
    <source>
        <dbReference type="ARBA" id="ARBA00023295"/>
    </source>
</evidence>
<dbReference type="GO" id="GO:0004557">
    <property type="term" value="F:alpha-galactosidase activity"/>
    <property type="evidence" value="ECO:0007669"/>
    <property type="project" value="UniProtKB-ARBA"/>
</dbReference>
<dbReference type="Pfam" id="PF02065">
    <property type="entry name" value="Melibiase"/>
    <property type="match status" value="1"/>
</dbReference>
<dbReference type="PANTHER" id="PTHR43053">
    <property type="entry name" value="GLYCOSIDASE FAMILY 31"/>
    <property type="match status" value="1"/>
</dbReference>
<proteinExistence type="predicted"/>
<accession>A0A0W1AXS1</accession>
<gene>
    <name evidence="3" type="ORF">UQ64_16845</name>
</gene>
<evidence type="ECO:0000313" key="4">
    <source>
        <dbReference type="Proteomes" id="UP000054709"/>
    </source>
</evidence>